<dbReference type="RefSeq" id="WP_142090524.1">
    <property type="nucleotide sequence ID" value="NZ_CP035485.1"/>
</dbReference>
<gene>
    <name evidence="2" type="ORF">EPH95_13135</name>
</gene>
<dbReference type="Proteomes" id="UP000319756">
    <property type="component" value="Chromosome"/>
</dbReference>
<dbReference type="SMART" id="SM00530">
    <property type="entry name" value="HTH_XRE"/>
    <property type="match status" value="1"/>
</dbReference>
<name>A0A514LKD8_9BACI</name>
<dbReference type="InterPro" id="IPR010982">
    <property type="entry name" value="Lambda_DNA-bd_dom_sf"/>
</dbReference>
<evidence type="ECO:0000313" key="3">
    <source>
        <dbReference type="Proteomes" id="UP000319756"/>
    </source>
</evidence>
<dbReference type="PROSITE" id="PS50943">
    <property type="entry name" value="HTH_CROC1"/>
    <property type="match status" value="1"/>
</dbReference>
<dbReference type="AlphaFoldDB" id="A0A514LKD8"/>
<evidence type="ECO:0000313" key="2">
    <source>
        <dbReference type="EMBL" id="QDI92005.1"/>
    </source>
</evidence>
<keyword evidence="3" id="KW-1185">Reference proteome</keyword>
<feature type="domain" description="HTH cro/C1-type" evidence="1">
    <location>
        <begin position="5"/>
        <end position="59"/>
    </location>
</feature>
<dbReference type="KEGG" id="sale:EPH95_13135"/>
<dbReference type="OrthoDB" id="1859224at2"/>
<dbReference type="Pfam" id="PF01381">
    <property type="entry name" value="HTH_3"/>
    <property type="match status" value="1"/>
</dbReference>
<dbReference type="InterPro" id="IPR001387">
    <property type="entry name" value="Cro/C1-type_HTH"/>
</dbReference>
<dbReference type="CDD" id="cd00093">
    <property type="entry name" value="HTH_XRE"/>
    <property type="match status" value="1"/>
</dbReference>
<protein>
    <submittedName>
        <fullName evidence="2">XRE family transcriptional regulator</fullName>
    </submittedName>
</protein>
<organism evidence="2 3">
    <name type="scientific">Salicibibacter halophilus</name>
    <dbReference type="NCBI Taxonomy" id="2502791"/>
    <lineage>
        <taxon>Bacteria</taxon>
        <taxon>Bacillati</taxon>
        <taxon>Bacillota</taxon>
        <taxon>Bacilli</taxon>
        <taxon>Bacillales</taxon>
        <taxon>Bacillaceae</taxon>
        <taxon>Salicibibacter</taxon>
    </lineage>
</organism>
<proteinExistence type="predicted"/>
<dbReference type="EMBL" id="CP035485">
    <property type="protein sequence ID" value="QDI92005.1"/>
    <property type="molecule type" value="Genomic_DNA"/>
</dbReference>
<dbReference type="SUPFAM" id="SSF47413">
    <property type="entry name" value="lambda repressor-like DNA-binding domains"/>
    <property type="match status" value="1"/>
</dbReference>
<reference evidence="3" key="1">
    <citation type="submission" date="2019-01" db="EMBL/GenBank/DDBJ databases">
        <title>Genomic analysis of Salicibibacter sp. NKC3-5.</title>
        <authorList>
            <person name="Oh Y.J."/>
        </authorList>
    </citation>
    <scope>NUCLEOTIDE SEQUENCE [LARGE SCALE GENOMIC DNA]</scope>
    <source>
        <strain evidence="3">NKC3-5</strain>
    </source>
</reference>
<dbReference type="GO" id="GO:0003677">
    <property type="term" value="F:DNA binding"/>
    <property type="evidence" value="ECO:0007669"/>
    <property type="project" value="InterPro"/>
</dbReference>
<sequence>MRKWLKDIRDQKGYTQEKVAELANIHRAYYTMIESGTRNPSVTASKAIGEALDFQWTIFFDDGCNDTKQIIASL</sequence>
<accession>A0A514LKD8</accession>
<evidence type="ECO:0000259" key="1">
    <source>
        <dbReference type="PROSITE" id="PS50943"/>
    </source>
</evidence>
<dbReference type="Gene3D" id="1.10.260.40">
    <property type="entry name" value="lambda repressor-like DNA-binding domains"/>
    <property type="match status" value="1"/>
</dbReference>